<evidence type="ECO:0008006" key="4">
    <source>
        <dbReference type="Google" id="ProtNLM"/>
    </source>
</evidence>
<feature type="region of interest" description="Disordered" evidence="1">
    <location>
        <begin position="91"/>
        <end position="113"/>
    </location>
</feature>
<proteinExistence type="predicted"/>
<organism evidence="2 3">
    <name type="scientific">Panicum virgatum</name>
    <name type="common">Blackwell switchgrass</name>
    <dbReference type="NCBI Taxonomy" id="38727"/>
    <lineage>
        <taxon>Eukaryota</taxon>
        <taxon>Viridiplantae</taxon>
        <taxon>Streptophyta</taxon>
        <taxon>Embryophyta</taxon>
        <taxon>Tracheophyta</taxon>
        <taxon>Spermatophyta</taxon>
        <taxon>Magnoliopsida</taxon>
        <taxon>Liliopsida</taxon>
        <taxon>Poales</taxon>
        <taxon>Poaceae</taxon>
        <taxon>PACMAD clade</taxon>
        <taxon>Panicoideae</taxon>
        <taxon>Panicodae</taxon>
        <taxon>Paniceae</taxon>
        <taxon>Panicinae</taxon>
        <taxon>Panicum</taxon>
        <taxon>Panicum sect. Hiantes</taxon>
    </lineage>
</organism>
<dbReference type="EMBL" id="CM029041">
    <property type="protein sequence ID" value="KAG2627930.1"/>
    <property type="molecule type" value="Genomic_DNA"/>
</dbReference>
<dbReference type="Proteomes" id="UP000823388">
    <property type="component" value="Chromosome 3K"/>
</dbReference>
<sequence>MDVGLESPNSKRMAALGTIQKTDSKAKASDGYPLADCVEVLDSVVFNQTTILPRAHGKIQNLVNASARCIAWPKKNVCSVRLSGTIEQKRSTSKSEVSKFNNAQGASQTMSENKLARRCLKKKQHLDVSTFKRSMNQVRTTGRQGTSIEYRVKV</sequence>
<feature type="compositionally biased region" description="Polar residues" evidence="1">
    <location>
        <begin position="94"/>
        <end position="112"/>
    </location>
</feature>
<evidence type="ECO:0000313" key="2">
    <source>
        <dbReference type="EMBL" id="KAG2627930.1"/>
    </source>
</evidence>
<dbReference type="AlphaFoldDB" id="A0A8T0UYJ5"/>
<accession>A0A8T0UYJ5</accession>
<comment type="caution">
    <text evidence="2">The sequence shown here is derived from an EMBL/GenBank/DDBJ whole genome shotgun (WGS) entry which is preliminary data.</text>
</comment>
<protein>
    <recommendedName>
        <fullName evidence="4">Transposase Tnp1/En/Spm-like domain-containing protein</fullName>
    </recommendedName>
</protein>
<name>A0A8T0UYJ5_PANVG</name>
<keyword evidence="3" id="KW-1185">Reference proteome</keyword>
<evidence type="ECO:0000313" key="3">
    <source>
        <dbReference type="Proteomes" id="UP000823388"/>
    </source>
</evidence>
<reference evidence="2" key="1">
    <citation type="submission" date="2020-05" db="EMBL/GenBank/DDBJ databases">
        <title>WGS assembly of Panicum virgatum.</title>
        <authorList>
            <person name="Lovell J.T."/>
            <person name="Jenkins J."/>
            <person name="Shu S."/>
            <person name="Juenger T.E."/>
            <person name="Schmutz J."/>
        </authorList>
    </citation>
    <scope>NUCLEOTIDE SEQUENCE</scope>
    <source>
        <strain evidence="2">AP13</strain>
    </source>
</reference>
<evidence type="ECO:0000256" key="1">
    <source>
        <dbReference type="SAM" id="MobiDB-lite"/>
    </source>
</evidence>
<gene>
    <name evidence="2" type="ORF">PVAP13_3KG265803</name>
</gene>